<name>A0A370TU21_9HELO</name>
<evidence type="ECO:0000313" key="2">
    <source>
        <dbReference type="Proteomes" id="UP000254866"/>
    </source>
</evidence>
<gene>
    <name evidence="1" type="ORF">BP5553_03354</name>
</gene>
<comment type="caution">
    <text evidence="1">The sequence shown here is derived from an EMBL/GenBank/DDBJ whole genome shotgun (WGS) entry which is preliminary data.</text>
</comment>
<dbReference type="GeneID" id="43596203"/>
<sequence length="197" mass="22422">MPPIKPVLYTDTRHKRYIDYRFEYHSFSLCYFEFIPCIHTLPFGYPLPALVKLQDNVRFENQPFDDPDGVAPMLTRLFGEDTTDDTLKLQVKTIVSMNNPWTGHLDGTLEGSSLRMVEPERRGGEDIEWIRYKWTFHGDNGLAAPPPGVSGSAIWDDEGVVIGFFQYYIPDGNLRGFCISVSASHLARFGQGYHLAV</sequence>
<dbReference type="EMBL" id="NPIC01000002">
    <property type="protein sequence ID" value="RDL39014.1"/>
    <property type="molecule type" value="Genomic_DNA"/>
</dbReference>
<organism evidence="1 2">
    <name type="scientific">Venustampulla echinocandica</name>
    <dbReference type="NCBI Taxonomy" id="2656787"/>
    <lineage>
        <taxon>Eukaryota</taxon>
        <taxon>Fungi</taxon>
        <taxon>Dikarya</taxon>
        <taxon>Ascomycota</taxon>
        <taxon>Pezizomycotina</taxon>
        <taxon>Leotiomycetes</taxon>
        <taxon>Helotiales</taxon>
        <taxon>Pleuroascaceae</taxon>
        <taxon>Venustampulla</taxon>
    </lineage>
</organism>
<protein>
    <submittedName>
        <fullName evidence="1">Uncharacterized protein</fullName>
    </submittedName>
</protein>
<keyword evidence="2" id="KW-1185">Reference proteome</keyword>
<dbReference type="STRING" id="2656787.A0A370TU21"/>
<accession>A0A370TU21</accession>
<dbReference type="Proteomes" id="UP000254866">
    <property type="component" value="Unassembled WGS sequence"/>
</dbReference>
<reference evidence="1 2" key="1">
    <citation type="journal article" date="2018" name="IMA Fungus">
        <title>IMA Genome-F 9: Draft genome sequence of Annulohypoxylon stygium, Aspergillus mulundensis, Berkeleyomyces basicola (syn. Thielaviopsis basicola), Ceratocystis smalleyi, two Cercospora beticola strains, Coleophoma cylindrospora, Fusarium fracticaudum, Phialophora cf. hyalina, and Morchella septimelata.</title>
        <authorList>
            <person name="Wingfield B.D."/>
            <person name="Bills G.F."/>
            <person name="Dong Y."/>
            <person name="Huang W."/>
            <person name="Nel W.J."/>
            <person name="Swalarsk-Parry B.S."/>
            <person name="Vaghefi N."/>
            <person name="Wilken P.M."/>
            <person name="An Z."/>
            <person name="de Beer Z.W."/>
            <person name="De Vos L."/>
            <person name="Chen L."/>
            <person name="Duong T.A."/>
            <person name="Gao Y."/>
            <person name="Hammerbacher A."/>
            <person name="Kikkert J.R."/>
            <person name="Li Y."/>
            <person name="Li H."/>
            <person name="Li K."/>
            <person name="Li Q."/>
            <person name="Liu X."/>
            <person name="Ma X."/>
            <person name="Naidoo K."/>
            <person name="Pethybridge S.J."/>
            <person name="Sun J."/>
            <person name="Steenkamp E.T."/>
            <person name="van der Nest M.A."/>
            <person name="van Wyk S."/>
            <person name="Wingfield M.J."/>
            <person name="Xiong C."/>
            <person name="Yue Q."/>
            <person name="Zhang X."/>
        </authorList>
    </citation>
    <scope>NUCLEOTIDE SEQUENCE [LARGE SCALE GENOMIC DNA]</scope>
    <source>
        <strain evidence="1 2">BP 5553</strain>
    </source>
</reference>
<proteinExistence type="predicted"/>
<dbReference type="OrthoDB" id="3435749at2759"/>
<evidence type="ECO:0000313" key="1">
    <source>
        <dbReference type="EMBL" id="RDL39014.1"/>
    </source>
</evidence>
<dbReference type="RefSeq" id="XP_031871670.1">
    <property type="nucleotide sequence ID" value="XM_032011977.1"/>
</dbReference>
<dbReference type="AlphaFoldDB" id="A0A370TU21"/>